<gene>
    <name evidence="3" type="ORF">FRX31_010977</name>
</gene>
<dbReference type="InterPro" id="IPR037045">
    <property type="entry name" value="S8pro/Inhibitor_I9_sf"/>
</dbReference>
<dbReference type="GO" id="GO:0080156">
    <property type="term" value="P:mitochondrial mRNA modification"/>
    <property type="evidence" value="ECO:0007669"/>
    <property type="project" value="TreeGrafter"/>
</dbReference>
<evidence type="ECO:0000313" key="3">
    <source>
        <dbReference type="EMBL" id="KAF5199436.1"/>
    </source>
</evidence>
<dbReference type="GO" id="GO:0016554">
    <property type="term" value="P:cytidine to uridine editing"/>
    <property type="evidence" value="ECO:0007669"/>
    <property type="project" value="InterPro"/>
</dbReference>
<dbReference type="InterPro" id="IPR054059">
    <property type="entry name" value="MORF/ORRM1/DAG-like_MORF"/>
</dbReference>
<dbReference type="AlphaFoldDB" id="A0A7J6WPZ2"/>
<keyword evidence="1" id="KW-0809">Transit peptide</keyword>
<dbReference type="Pfam" id="PF21864">
    <property type="entry name" value="MORF_dom"/>
    <property type="match status" value="1"/>
</dbReference>
<proteinExistence type="predicted"/>
<dbReference type="Proteomes" id="UP000554482">
    <property type="component" value="Unassembled WGS sequence"/>
</dbReference>
<name>A0A7J6WPZ2_THATH</name>
<evidence type="ECO:0000313" key="4">
    <source>
        <dbReference type="Proteomes" id="UP000554482"/>
    </source>
</evidence>
<protein>
    <submittedName>
        <fullName evidence="3">Plastid developmental protein DAG</fullName>
    </submittedName>
</protein>
<dbReference type="Gene3D" id="3.30.70.80">
    <property type="entry name" value="Peptidase S8 propeptide/proteinase inhibitor I9"/>
    <property type="match status" value="1"/>
</dbReference>
<dbReference type="GO" id="GO:0005739">
    <property type="term" value="C:mitochondrion"/>
    <property type="evidence" value="ECO:0007669"/>
    <property type="project" value="TreeGrafter"/>
</dbReference>
<comment type="caution">
    <text evidence="3">The sequence shown here is derived from an EMBL/GenBank/DDBJ whole genome shotgun (WGS) entry which is preliminary data.</text>
</comment>
<evidence type="ECO:0000256" key="1">
    <source>
        <dbReference type="ARBA" id="ARBA00022946"/>
    </source>
</evidence>
<dbReference type="PANTHER" id="PTHR31346">
    <property type="entry name" value="MULTIPLE ORGANELLAR RNA EDITING FACTOR 2, CHLOROPLASTIC-RELATED-RELATED"/>
    <property type="match status" value="1"/>
</dbReference>
<organism evidence="3 4">
    <name type="scientific">Thalictrum thalictroides</name>
    <name type="common">Rue-anemone</name>
    <name type="synonym">Anemone thalictroides</name>
    <dbReference type="NCBI Taxonomy" id="46969"/>
    <lineage>
        <taxon>Eukaryota</taxon>
        <taxon>Viridiplantae</taxon>
        <taxon>Streptophyta</taxon>
        <taxon>Embryophyta</taxon>
        <taxon>Tracheophyta</taxon>
        <taxon>Spermatophyta</taxon>
        <taxon>Magnoliopsida</taxon>
        <taxon>Ranunculales</taxon>
        <taxon>Ranunculaceae</taxon>
        <taxon>Thalictroideae</taxon>
        <taxon>Thalictrum</taxon>
    </lineage>
</organism>
<dbReference type="InterPro" id="IPR039206">
    <property type="entry name" value="MORF/ORRM1/DAG-like"/>
</dbReference>
<evidence type="ECO:0000259" key="2">
    <source>
        <dbReference type="Pfam" id="PF21864"/>
    </source>
</evidence>
<dbReference type="EMBL" id="JABWDY010011965">
    <property type="protein sequence ID" value="KAF5199436.1"/>
    <property type="molecule type" value="Genomic_DNA"/>
</dbReference>
<feature type="domain" description="MORF/ORRM1/DAG-like MORF" evidence="2">
    <location>
        <begin position="83"/>
        <end position="167"/>
    </location>
</feature>
<dbReference type="OrthoDB" id="1913091at2759"/>
<reference evidence="3 4" key="1">
    <citation type="submission" date="2020-06" db="EMBL/GenBank/DDBJ databases">
        <title>Transcriptomic and genomic resources for Thalictrum thalictroides and T. hernandezii: Facilitating candidate gene discovery in an emerging model plant lineage.</title>
        <authorList>
            <person name="Arias T."/>
            <person name="Riano-Pachon D.M."/>
            <person name="Di Stilio V.S."/>
        </authorList>
    </citation>
    <scope>NUCLEOTIDE SEQUENCE [LARGE SCALE GENOMIC DNA]</scope>
    <source>
        <strain evidence="4">cv. WT478/WT964</strain>
        <tissue evidence="3">Leaves</tissue>
    </source>
</reference>
<accession>A0A7J6WPZ2</accession>
<sequence length="186" mass="22102">MYLVSCGICFGFGIELDKSDMLKLRSSPGIGCVWKDYRYYERKEDPNFKSASRFNPMNRNHRLENIFSYHYLSEPNENWKGDQWLVIVKQPDVGFCSEDQILKFIVQILMKVLGSEEEVRKRIYVIWYKLPFGFGAEIDKDASDKLREMPDVLSVLPDYAFDVKDRARTFHEGKLFNRIVLFFYYE</sequence>
<keyword evidence="4" id="KW-1185">Reference proteome</keyword>